<evidence type="ECO:0008006" key="3">
    <source>
        <dbReference type="Google" id="ProtNLM"/>
    </source>
</evidence>
<dbReference type="Proteomes" id="UP001148838">
    <property type="component" value="Unassembled WGS sequence"/>
</dbReference>
<keyword evidence="2" id="KW-1185">Reference proteome</keyword>
<evidence type="ECO:0000313" key="2">
    <source>
        <dbReference type="Proteomes" id="UP001148838"/>
    </source>
</evidence>
<sequence length="271" mass="31046">MQRPACSAIFLAAAVWSVSYVISSLRGLVMLSLMLAGNESQSLGRAIVKEDEYEEVRWDGIVSIVSWRERVFRLWWKESSALNELHAITNDILSQMALSWLFKNAVSTDMLFSVHGISDSETRPRLRRRLRDIRLTIGEDLGKTKPVNQLKLESKPQYAIRKFQENRQFGIERLYADDVNMLGENPQTIRENTRILLEASKAIGLGVNSEKKKQSTCMIMCRDRNIVRNGNLSFGKVDKFKHLGETVTNINDTREEIKMQNKYGKCVLLFG</sequence>
<proteinExistence type="predicted"/>
<accession>A0ABQ8TJF1</accession>
<protein>
    <recommendedName>
        <fullName evidence="3">Reverse transcriptase domain-containing protein</fullName>
    </recommendedName>
</protein>
<reference evidence="1 2" key="1">
    <citation type="journal article" date="2022" name="Allergy">
        <title>Genome assembly and annotation of Periplaneta americana reveal a comprehensive cockroach allergen profile.</title>
        <authorList>
            <person name="Wang L."/>
            <person name="Xiong Q."/>
            <person name="Saelim N."/>
            <person name="Wang L."/>
            <person name="Nong W."/>
            <person name="Wan A.T."/>
            <person name="Shi M."/>
            <person name="Liu X."/>
            <person name="Cao Q."/>
            <person name="Hui J.H.L."/>
            <person name="Sookrung N."/>
            <person name="Leung T.F."/>
            <person name="Tungtrongchitr A."/>
            <person name="Tsui S.K.W."/>
        </authorList>
    </citation>
    <scope>NUCLEOTIDE SEQUENCE [LARGE SCALE GENOMIC DNA]</scope>
    <source>
        <strain evidence="1">PWHHKU_190912</strain>
    </source>
</reference>
<organism evidence="1 2">
    <name type="scientific">Periplaneta americana</name>
    <name type="common">American cockroach</name>
    <name type="synonym">Blatta americana</name>
    <dbReference type="NCBI Taxonomy" id="6978"/>
    <lineage>
        <taxon>Eukaryota</taxon>
        <taxon>Metazoa</taxon>
        <taxon>Ecdysozoa</taxon>
        <taxon>Arthropoda</taxon>
        <taxon>Hexapoda</taxon>
        <taxon>Insecta</taxon>
        <taxon>Pterygota</taxon>
        <taxon>Neoptera</taxon>
        <taxon>Polyneoptera</taxon>
        <taxon>Dictyoptera</taxon>
        <taxon>Blattodea</taxon>
        <taxon>Blattoidea</taxon>
        <taxon>Blattidae</taxon>
        <taxon>Blattinae</taxon>
        <taxon>Periplaneta</taxon>
    </lineage>
</organism>
<name>A0ABQ8TJF1_PERAM</name>
<dbReference type="EMBL" id="JAJSOF020000009">
    <property type="protein sequence ID" value="KAJ4445877.1"/>
    <property type="molecule type" value="Genomic_DNA"/>
</dbReference>
<comment type="caution">
    <text evidence="1">The sequence shown here is derived from an EMBL/GenBank/DDBJ whole genome shotgun (WGS) entry which is preliminary data.</text>
</comment>
<gene>
    <name evidence="1" type="ORF">ANN_12562</name>
</gene>
<evidence type="ECO:0000313" key="1">
    <source>
        <dbReference type="EMBL" id="KAJ4445877.1"/>
    </source>
</evidence>